<protein>
    <recommendedName>
        <fullName evidence="3">F-box domain-containing protein</fullName>
    </recommendedName>
</protein>
<dbReference type="OrthoDB" id="2745898at2759"/>
<gene>
    <name evidence="1" type="ORF">CPB84DRAFT_1180128</name>
</gene>
<organism evidence="1 2">
    <name type="scientific">Gymnopilus junonius</name>
    <name type="common">Spectacular rustgill mushroom</name>
    <name type="synonym">Gymnopilus spectabilis subsp. junonius</name>
    <dbReference type="NCBI Taxonomy" id="109634"/>
    <lineage>
        <taxon>Eukaryota</taxon>
        <taxon>Fungi</taxon>
        <taxon>Dikarya</taxon>
        <taxon>Basidiomycota</taxon>
        <taxon>Agaricomycotina</taxon>
        <taxon>Agaricomycetes</taxon>
        <taxon>Agaricomycetidae</taxon>
        <taxon>Agaricales</taxon>
        <taxon>Agaricineae</taxon>
        <taxon>Hymenogastraceae</taxon>
        <taxon>Gymnopilus</taxon>
    </lineage>
</organism>
<comment type="caution">
    <text evidence="1">The sequence shown here is derived from an EMBL/GenBank/DDBJ whole genome shotgun (WGS) entry which is preliminary data.</text>
</comment>
<evidence type="ECO:0008006" key="3">
    <source>
        <dbReference type="Google" id="ProtNLM"/>
    </source>
</evidence>
<keyword evidence="2" id="KW-1185">Reference proteome</keyword>
<dbReference type="Proteomes" id="UP000724874">
    <property type="component" value="Unassembled WGS sequence"/>
</dbReference>
<dbReference type="AlphaFoldDB" id="A0A9P5TMA3"/>
<dbReference type="EMBL" id="JADNYJ010000056">
    <property type="protein sequence ID" value="KAF8898049.1"/>
    <property type="molecule type" value="Genomic_DNA"/>
</dbReference>
<evidence type="ECO:0000313" key="2">
    <source>
        <dbReference type="Proteomes" id="UP000724874"/>
    </source>
</evidence>
<evidence type="ECO:0000313" key="1">
    <source>
        <dbReference type="EMBL" id="KAF8898049.1"/>
    </source>
</evidence>
<proteinExistence type="predicted"/>
<reference evidence="1" key="1">
    <citation type="submission" date="2020-11" db="EMBL/GenBank/DDBJ databases">
        <authorList>
            <consortium name="DOE Joint Genome Institute"/>
            <person name="Ahrendt S."/>
            <person name="Riley R."/>
            <person name="Andreopoulos W."/>
            <person name="LaButti K."/>
            <person name="Pangilinan J."/>
            <person name="Ruiz-duenas F.J."/>
            <person name="Barrasa J.M."/>
            <person name="Sanchez-Garcia M."/>
            <person name="Camarero S."/>
            <person name="Miyauchi S."/>
            <person name="Serrano A."/>
            <person name="Linde D."/>
            <person name="Babiker R."/>
            <person name="Drula E."/>
            <person name="Ayuso-Fernandez I."/>
            <person name="Pacheco R."/>
            <person name="Padilla G."/>
            <person name="Ferreira P."/>
            <person name="Barriuso J."/>
            <person name="Kellner H."/>
            <person name="Castanera R."/>
            <person name="Alfaro M."/>
            <person name="Ramirez L."/>
            <person name="Pisabarro A.G."/>
            <person name="Kuo A."/>
            <person name="Tritt A."/>
            <person name="Lipzen A."/>
            <person name="He G."/>
            <person name="Yan M."/>
            <person name="Ng V."/>
            <person name="Cullen D."/>
            <person name="Martin F."/>
            <person name="Rosso M.-N."/>
            <person name="Henrissat B."/>
            <person name="Hibbett D."/>
            <person name="Martinez A.T."/>
            <person name="Grigoriev I.V."/>
        </authorList>
    </citation>
    <scope>NUCLEOTIDE SEQUENCE</scope>
    <source>
        <strain evidence="1">AH 44721</strain>
    </source>
</reference>
<name>A0A9P5TMA3_GYMJU</name>
<sequence>MTSTHLPQEIIDLIIDEVACHGSRATLKTCSVVSMAFYLASRKHLFSDISFLVDTSCQTRAAELIKVLQNNDAYLIPAIRSLNLKFDMAGLPPPAHSSSRGILYNKFSGNWVWKRIICLNCSTF</sequence>
<accession>A0A9P5TMA3</accession>